<dbReference type="SUPFAM" id="SSF52777">
    <property type="entry name" value="CoA-dependent acyltransferases"/>
    <property type="match status" value="1"/>
</dbReference>
<protein>
    <submittedName>
        <fullName evidence="4">Acyl carrier protein</fullName>
    </submittedName>
</protein>
<dbReference type="RefSeq" id="WP_036668121.1">
    <property type="nucleotide sequence ID" value="NZ_CP145892.1"/>
</dbReference>
<accession>A0ABD8AR44</accession>
<gene>
    <name evidence="4" type="ORF">V6668_26150</name>
</gene>
<evidence type="ECO:0000256" key="1">
    <source>
        <dbReference type="ARBA" id="ARBA00022450"/>
    </source>
</evidence>
<dbReference type="InterPro" id="IPR020806">
    <property type="entry name" value="PKS_PP-bd"/>
</dbReference>
<reference evidence="4 5" key="1">
    <citation type="submission" date="2024-02" db="EMBL/GenBank/DDBJ databases">
        <title>Complete sequences of two Paenibacillus sp. strains and one Lysinibacillus strain isolated from the environment on STAA medium highlight biotechnological potential.</title>
        <authorList>
            <person name="Attere S.A."/>
            <person name="Piche L.C."/>
            <person name="Intertaglia L."/>
            <person name="Lami R."/>
            <person name="Charette S.J."/>
            <person name="Vincent A.T."/>
        </authorList>
    </citation>
    <scope>NUCLEOTIDE SEQUENCE [LARGE SCALE GENOMIC DNA]</scope>
    <source>
        <strain evidence="4 5">Y5S-7</strain>
    </source>
</reference>
<dbReference type="SUPFAM" id="SSF47336">
    <property type="entry name" value="ACP-like"/>
    <property type="match status" value="1"/>
</dbReference>
<evidence type="ECO:0000313" key="5">
    <source>
        <dbReference type="Proteomes" id="UP001364764"/>
    </source>
</evidence>
<keyword evidence="2" id="KW-0597">Phosphoprotein</keyword>
<name>A0ABD8AR44_PAEAM</name>
<dbReference type="SMART" id="SM00823">
    <property type="entry name" value="PKS_PP"/>
    <property type="match status" value="1"/>
</dbReference>
<dbReference type="Pfam" id="PF00550">
    <property type="entry name" value="PP-binding"/>
    <property type="match status" value="1"/>
</dbReference>
<dbReference type="PROSITE" id="PS50075">
    <property type="entry name" value="CARRIER"/>
    <property type="match status" value="1"/>
</dbReference>
<dbReference type="EMBL" id="CP145892">
    <property type="protein sequence ID" value="WWP19885.1"/>
    <property type="molecule type" value="Genomic_DNA"/>
</dbReference>
<dbReference type="Gene3D" id="3.30.559.30">
    <property type="entry name" value="Nonribosomal peptide synthetase, condensation domain"/>
    <property type="match status" value="1"/>
</dbReference>
<dbReference type="InterPro" id="IPR009081">
    <property type="entry name" value="PP-bd_ACP"/>
</dbReference>
<dbReference type="Proteomes" id="UP001364764">
    <property type="component" value="Chromosome"/>
</dbReference>
<organism evidence="4 5">
    <name type="scientific">Paenibacillus amylolyticus</name>
    <dbReference type="NCBI Taxonomy" id="1451"/>
    <lineage>
        <taxon>Bacteria</taxon>
        <taxon>Bacillati</taxon>
        <taxon>Bacillota</taxon>
        <taxon>Bacilli</taxon>
        <taxon>Bacillales</taxon>
        <taxon>Paenibacillaceae</taxon>
        <taxon>Paenibacillus</taxon>
    </lineage>
</organism>
<evidence type="ECO:0000313" key="4">
    <source>
        <dbReference type="EMBL" id="WWP19885.1"/>
    </source>
</evidence>
<feature type="domain" description="Carrier" evidence="3">
    <location>
        <begin position="7"/>
        <end position="83"/>
    </location>
</feature>
<keyword evidence="1" id="KW-0596">Phosphopantetheine</keyword>
<evidence type="ECO:0000256" key="2">
    <source>
        <dbReference type="ARBA" id="ARBA00022553"/>
    </source>
</evidence>
<dbReference type="Gene3D" id="1.10.1200.10">
    <property type="entry name" value="ACP-like"/>
    <property type="match status" value="1"/>
</dbReference>
<dbReference type="GeneID" id="93479029"/>
<dbReference type="InterPro" id="IPR036736">
    <property type="entry name" value="ACP-like_sf"/>
</dbReference>
<sequence length="289" mass="33472">MNQRQITPIEQLEATILDVFHVVLGADAGVTTTINFFDLGSDSLLLAQIYNQLEKLYPAQITLTNMFAYPTISRLAKFIADQEGMELEAYPVPLDYMQNTGQVLQDHRYEFRIEKDRFNEIRDLSRIAGCTPVEWLWSLFAYLLTEIGNQPQLTVYTLIYRMNHISSISLDVQEVQDFNELFVIAKQALHTADEQPGHHIQDLVRTGMKSQHVAIRPLFYEADYVSGGRVALEELFDVICEIQNEKRNMLVTMYCKPRMNTIQWNLFFRTYDQMLAKVFESLRPAAERG</sequence>
<evidence type="ECO:0000259" key="3">
    <source>
        <dbReference type="PROSITE" id="PS50075"/>
    </source>
</evidence>
<dbReference type="AlphaFoldDB" id="A0ABD8AR44"/>
<proteinExistence type="predicted"/>